<dbReference type="InterPro" id="IPR012337">
    <property type="entry name" value="RNaseH-like_sf"/>
</dbReference>
<dbReference type="SUPFAM" id="SSF56219">
    <property type="entry name" value="DNase I-like"/>
    <property type="match status" value="1"/>
</dbReference>
<dbReference type="InterPro" id="IPR036691">
    <property type="entry name" value="Endo/exonu/phosph_ase_sf"/>
</dbReference>
<name>A0A6A2Z393_HIBSY</name>
<keyword evidence="5" id="KW-1185">Reference proteome</keyword>
<sequence>MALGNRWGHFAGVDTVPSNKDDLLKARVIVRAASPFDVPSSFNSRGVDIQEERVAPMAGTHRGEIKIQADGSVLESVEGHKSGASPSCDKLINYMHGTEKIISDEDMVCPINISGPNNQYGLSVGKDIAQTTINSISSNKWDDLVVADTLEDGLESSCTNSSKERVPESPGNAGAQGGISSQRRVLRRLIRESINDPNCDTSDEGESSPTCIEDEALVVWEMSKKLGIVFKGGKEAVLKRIHEIKEDSRGVGSQRKSRAVKRVIRQHNPMVVLLQETKLENIRSSLLWKMWNRANVKSIFFPSCGAAGGLVCLWNDDAFVVSNQFTFQRFTAVISHLKYTNFLCGVVNVYGPVVEAEKIVLSREEKRGLAANLASMECFRNFIQDALLSYLPLKGGSFTWSNLRDNPTLVRLDRFLVSGQVLSMFPNLEQVLLEKSISDHNAIALVNEGCNWGPKPFKFFNYMIEEDGFSEMIIDNFKKLESKRRVGVMKLLKGSKTTIKTWSGDRKIGLNKSIEELEGNPGFRKKKIESGLADSGSFDSLSKVRENQWKELRIEERAWLQKSRLRWFEEGDCNTRFFLIGIKQARVNLLKVINVEDRTITNPGDIRNYVLEFFAKAYNSKCSIEVESDIISGSQFAFIPGRQILDCSFLANECIDEAIRRKSSGLVFKVDKLAYDTVDWNFLIKVMEEKNFGNRWCNWILRCISTASIAVLVNGSPTNRFEIVRRLRQGCSLSAMLFNIVGETLSLMLSKAAREGLFSGFLVGAGGRLGKLGVKWVLFRLNTWAFQSVEGEIPQLFGNQWMPATVHRKPSSLMSIFLWGGTSEKQKLHWVKWTSVCKPKAVGGLGIADLEVQNRALLGKWIWKYANEKGSLWQRVMKLNVDGATSRNGLTGGIGGIFRNSDGLTLGLFSEPIGRTSPVLAELSPLKHGLDLFFSPNAAVGHNLIVEGDCKLVIIFPMSLHPSRFCYGIFPELEILRRILLPREESVNYGDPVWSVVGG</sequence>
<evidence type="ECO:0000313" key="5">
    <source>
        <dbReference type="Proteomes" id="UP000436088"/>
    </source>
</evidence>
<dbReference type="InterPro" id="IPR036397">
    <property type="entry name" value="RNaseH_sf"/>
</dbReference>
<dbReference type="Gene3D" id="3.60.10.10">
    <property type="entry name" value="Endonuclease/exonuclease/phosphatase"/>
    <property type="match status" value="1"/>
</dbReference>
<dbReference type="PANTHER" id="PTHR33116">
    <property type="entry name" value="REVERSE TRANSCRIPTASE ZINC-BINDING DOMAIN-CONTAINING PROTEIN-RELATED-RELATED"/>
    <property type="match status" value="1"/>
</dbReference>
<dbReference type="InterPro" id="IPR044730">
    <property type="entry name" value="RNase_H-like_dom_plant"/>
</dbReference>
<dbReference type="EMBL" id="VEPZ02001221">
    <property type="protein sequence ID" value="KAE8686216.1"/>
    <property type="molecule type" value="Genomic_DNA"/>
</dbReference>
<dbReference type="AlphaFoldDB" id="A0A6A2Z393"/>
<dbReference type="Proteomes" id="UP000436088">
    <property type="component" value="Unassembled WGS sequence"/>
</dbReference>
<dbReference type="Gene3D" id="3.30.420.10">
    <property type="entry name" value="Ribonuclease H-like superfamily/Ribonuclease H"/>
    <property type="match status" value="1"/>
</dbReference>
<feature type="domain" description="RNase H type-1" evidence="3">
    <location>
        <begin position="880"/>
        <end position="954"/>
    </location>
</feature>
<protein>
    <recommendedName>
        <fullName evidence="6">RNase H type-1 domain-containing protein</fullName>
    </recommendedName>
</protein>
<organism evidence="4 5">
    <name type="scientific">Hibiscus syriacus</name>
    <name type="common">Rose of Sharon</name>
    <dbReference type="NCBI Taxonomy" id="106335"/>
    <lineage>
        <taxon>Eukaryota</taxon>
        <taxon>Viridiplantae</taxon>
        <taxon>Streptophyta</taxon>
        <taxon>Embryophyta</taxon>
        <taxon>Tracheophyta</taxon>
        <taxon>Spermatophyta</taxon>
        <taxon>Magnoliopsida</taxon>
        <taxon>eudicotyledons</taxon>
        <taxon>Gunneridae</taxon>
        <taxon>Pentapetalae</taxon>
        <taxon>rosids</taxon>
        <taxon>malvids</taxon>
        <taxon>Malvales</taxon>
        <taxon>Malvaceae</taxon>
        <taxon>Malvoideae</taxon>
        <taxon>Hibiscus</taxon>
    </lineage>
</organism>
<dbReference type="GO" id="GO:0004523">
    <property type="term" value="F:RNA-DNA hybrid ribonuclease activity"/>
    <property type="evidence" value="ECO:0007669"/>
    <property type="project" value="InterPro"/>
</dbReference>
<feature type="domain" description="Reverse transcriptase" evidence="2">
    <location>
        <begin position="603"/>
        <end position="752"/>
    </location>
</feature>
<evidence type="ECO:0000313" key="4">
    <source>
        <dbReference type="EMBL" id="KAE8686216.1"/>
    </source>
</evidence>
<dbReference type="InterPro" id="IPR002156">
    <property type="entry name" value="RNaseH_domain"/>
</dbReference>
<dbReference type="GO" id="GO:0003676">
    <property type="term" value="F:nucleic acid binding"/>
    <property type="evidence" value="ECO:0007669"/>
    <property type="project" value="InterPro"/>
</dbReference>
<reference evidence="4" key="1">
    <citation type="submission" date="2019-09" db="EMBL/GenBank/DDBJ databases">
        <title>Draft genome information of white flower Hibiscus syriacus.</title>
        <authorList>
            <person name="Kim Y.-M."/>
        </authorList>
    </citation>
    <scope>NUCLEOTIDE SEQUENCE [LARGE SCALE GENOMIC DNA]</scope>
    <source>
        <strain evidence="4">YM2019G1</strain>
    </source>
</reference>
<evidence type="ECO:0000256" key="1">
    <source>
        <dbReference type="SAM" id="MobiDB-lite"/>
    </source>
</evidence>
<proteinExistence type="predicted"/>
<comment type="caution">
    <text evidence="4">The sequence shown here is derived from an EMBL/GenBank/DDBJ whole genome shotgun (WGS) entry which is preliminary data.</text>
</comment>
<evidence type="ECO:0000259" key="2">
    <source>
        <dbReference type="Pfam" id="PF00078"/>
    </source>
</evidence>
<evidence type="ECO:0000259" key="3">
    <source>
        <dbReference type="Pfam" id="PF13456"/>
    </source>
</evidence>
<dbReference type="SUPFAM" id="SSF53098">
    <property type="entry name" value="Ribonuclease H-like"/>
    <property type="match status" value="1"/>
</dbReference>
<dbReference type="Pfam" id="PF00078">
    <property type="entry name" value="RVT_1"/>
    <property type="match status" value="1"/>
</dbReference>
<dbReference type="Pfam" id="PF13456">
    <property type="entry name" value="RVT_3"/>
    <property type="match status" value="1"/>
</dbReference>
<feature type="region of interest" description="Disordered" evidence="1">
    <location>
        <begin position="155"/>
        <end position="180"/>
    </location>
</feature>
<gene>
    <name evidence="4" type="ORF">F3Y22_tig00111071pilonHSYRG00012</name>
</gene>
<accession>A0A6A2Z393</accession>
<dbReference type="InterPro" id="IPR000477">
    <property type="entry name" value="RT_dom"/>
</dbReference>
<dbReference type="CDD" id="cd06222">
    <property type="entry name" value="RNase_H_like"/>
    <property type="match status" value="1"/>
</dbReference>
<dbReference type="PANTHER" id="PTHR33116:SF75">
    <property type="entry name" value="RIBONUCLEASE H PROTEIN"/>
    <property type="match status" value="1"/>
</dbReference>
<evidence type="ECO:0008006" key="6">
    <source>
        <dbReference type="Google" id="ProtNLM"/>
    </source>
</evidence>